<dbReference type="GO" id="GO:0046872">
    <property type="term" value="F:metal ion binding"/>
    <property type="evidence" value="ECO:0007669"/>
    <property type="project" value="UniProtKB-KW"/>
</dbReference>
<evidence type="ECO:0000256" key="9">
    <source>
        <dbReference type="ARBA" id="ARBA00023146"/>
    </source>
</evidence>
<keyword evidence="6" id="KW-0862">Zinc</keyword>
<evidence type="ECO:0000256" key="5">
    <source>
        <dbReference type="ARBA" id="ARBA00022741"/>
    </source>
</evidence>
<evidence type="ECO:0000256" key="8">
    <source>
        <dbReference type="ARBA" id="ARBA00022917"/>
    </source>
</evidence>
<dbReference type="GO" id="GO:0006423">
    <property type="term" value="P:cysteinyl-tRNA aminoacylation"/>
    <property type="evidence" value="ECO:0007669"/>
    <property type="project" value="InterPro"/>
</dbReference>
<keyword evidence="9" id="KW-0030">Aminoacyl-tRNA synthetase</keyword>
<dbReference type="NCBIfam" id="TIGR00435">
    <property type="entry name" value="cysS"/>
    <property type="match status" value="1"/>
</dbReference>
<organism evidence="12">
    <name type="scientific">marine metagenome</name>
    <dbReference type="NCBI Taxonomy" id="408172"/>
    <lineage>
        <taxon>unclassified sequences</taxon>
        <taxon>metagenomes</taxon>
        <taxon>ecological metagenomes</taxon>
    </lineage>
</organism>
<evidence type="ECO:0000256" key="2">
    <source>
        <dbReference type="ARBA" id="ARBA00012832"/>
    </source>
</evidence>
<reference evidence="12" key="1">
    <citation type="submission" date="2018-05" db="EMBL/GenBank/DDBJ databases">
        <authorList>
            <person name="Lanie J.A."/>
            <person name="Ng W.-L."/>
            <person name="Kazmierczak K.M."/>
            <person name="Andrzejewski T.M."/>
            <person name="Davidsen T.M."/>
            <person name="Wayne K.J."/>
            <person name="Tettelin H."/>
            <person name="Glass J.I."/>
            <person name="Rusch D."/>
            <person name="Podicherti R."/>
            <person name="Tsui H.-C.T."/>
            <person name="Winkler M.E."/>
        </authorList>
    </citation>
    <scope>NUCLEOTIDE SEQUENCE</scope>
</reference>
<evidence type="ECO:0000256" key="10">
    <source>
        <dbReference type="ARBA" id="ARBA00031499"/>
    </source>
</evidence>
<accession>A0A382FUZ9</accession>
<dbReference type="PANTHER" id="PTHR10890:SF3">
    <property type="entry name" value="CYSTEINE--TRNA LIGASE, CYTOPLASMIC"/>
    <property type="match status" value="1"/>
</dbReference>
<evidence type="ECO:0000256" key="4">
    <source>
        <dbReference type="ARBA" id="ARBA00022723"/>
    </source>
</evidence>
<dbReference type="AlphaFoldDB" id="A0A382FUZ9"/>
<proteinExistence type="predicted"/>
<dbReference type="SUPFAM" id="SSF52374">
    <property type="entry name" value="Nucleotidylyl transferase"/>
    <property type="match status" value="1"/>
</dbReference>
<dbReference type="InterPro" id="IPR024909">
    <property type="entry name" value="Cys-tRNA/MSH_ligase"/>
</dbReference>
<dbReference type="GO" id="GO:0004817">
    <property type="term" value="F:cysteine-tRNA ligase activity"/>
    <property type="evidence" value="ECO:0007669"/>
    <property type="project" value="UniProtKB-EC"/>
</dbReference>
<evidence type="ECO:0000313" key="12">
    <source>
        <dbReference type="EMBL" id="SVB66790.1"/>
    </source>
</evidence>
<dbReference type="Gene3D" id="3.40.50.620">
    <property type="entry name" value="HUPs"/>
    <property type="match status" value="1"/>
</dbReference>
<comment type="cofactor">
    <cofactor evidence="1">
        <name>Zn(2+)</name>
        <dbReference type="ChEBI" id="CHEBI:29105"/>
    </cofactor>
</comment>
<keyword evidence="5" id="KW-0547">Nucleotide-binding</keyword>
<dbReference type="GO" id="GO:0005524">
    <property type="term" value="F:ATP binding"/>
    <property type="evidence" value="ECO:0007669"/>
    <property type="project" value="UniProtKB-KW"/>
</dbReference>
<dbReference type="EMBL" id="UINC01051993">
    <property type="protein sequence ID" value="SVB66790.1"/>
    <property type="molecule type" value="Genomic_DNA"/>
</dbReference>
<keyword evidence="8" id="KW-0648">Protein biosynthesis</keyword>
<keyword evidence="3" id="KW-0436">Ligase</keyword>
<dbReference type="CDD" id="cd00672">
    <property type="entry name" value="CysRS_core"/>
    <property type="match status" value="1"/>
</dbReference>
<keyword evidence="7" id="KW-0067">ATP-binding</keyword>
<keyword evidence="4" id="KW-0479">Metal-binding</keyword>
<protein>
    <recommendedName>
        <fullName evidence="2">cysteine--tRNA ligase</fullName>
        <ecNumber evidence="2">6.1.1.16</ecNumber>
    </recommendedName>
    <alternativeName>
        <fullName evidence="10">Cysteinyl-tRNA synthetase</fullName>
    </alternativeName>
</protein>
<dbReference type="PRINTS" id="PR00983">
    <property type="entry name" value="TRNASYNTHCYS"/>
</dbReference>
<dbReference type="InterPro" id="IPR032678">
    <property type="entry name" value="tRNA-synt_1_cat_dom"/>
</dbReference>
<evidence type="ECO:0000256" key="7">
    <source>
        <dbReference type="ARBA" id="ARBA00022840"/>
    </source>
</evidence>
<dbReference type="Pfam" id="PF01406">
    <property type="entry name" value="tRNA-synt_1e"/>
    <property type="match status" value="1"/>
</dbReference>
<feature type="domain" description="tRNA synthetases class I catalytic" evidence="11">
    <location>
        <begin position="16"/>
        <end position="269"/>
    </location>
</feature>
<dbReference type="GO" id="GO:0005829">
    <property type="term" value="C:cytosol"/>
    <property type="evidence" value="ECO:0007669"/>
    <property type="project" value="TreeGrafter"/>
</dbReference>
<dbReference type="InterPro" id="IPR014729">
    <property type="entry name" value="Rossmann-like_a/b/a_fold"/>
</dbReference>
<dbReference type="PANTHER" id="PTHR10890">
    <property type="entry name" value="CYSTEINYL-TRNA SYNTHETASE"/>
    <property type="match status" value="1"/>
</dbReference>
<evidence type="ECO:0000259" key="11">
    <source>
        <dbReference type="Pfam" id="PF01406"/>
    </source>
</evidence>
<evidence type="ECO:0000256" key="3">
    <source>
        <dbReference type="ARBA" id="ARBA00022598"/>
    </source>
</evidence>
<feature type="non-terminal residue" evidence="12">
    <location>
        <position position="269"/>
    </location>
</feature>
<evidence type="ECO:0000256" key="1">
    <source>
        <dbReference type="ARBA" id="ARBA00001947"/>
    </source>
</evidence>
<evidence type="ECO:0000256" key="6">
    <source>
        <dbReference type="ARBA" id="ARBA00022833"/>
    </source>
</evidence>
<dbReference type="EC" id="6.1.1.16" evidence="2"/>
<sequence>MTLHLYDTFSKSKRLFEPIDPSNVRMYVCGPTVYDYPHVGNVRPVIVFDVLFIILQHVYGEKNVTYVRNITDVEDKIIAAANENNEDVSNLTERTISYFHDDCNYVGTLNPTVEPKATEHISEMVEMIKSLIKKEFAYESEGNILFSTKKFDKYGKLSGKKLEDLIAGARVETEDFKKDPSDFVLWKPSKDGEPQWDSPWGKGRPGWHIECSAMSNKYLGNNFDIHGGGQDLIFPHHENEIAQSECAHGEVFSNYWVHNGFVTVEGNKM</sequence>
<dbReference type="InterPro" id="IPR015803">
    <property type="entry name" value="Cys-tRNA-ligase"/>
</dbReference>
<gene>
    <name evidence="12" type="ORF">METZ01_LOCUS219644</name>
</gene>
<name>A0A382FUZ9_9ZZZZ</name>